<dbReference type="PROSITE" id="PS00217">
    <property type="entry name" value="SUGAR_TRANSPORT_2"/>
    <property type="match status" value="1"/>
</dbReference>
<feature type="transmembrane region" description="Helical" evidence="10">
    <location>
        <begin position="162"/>
        <end position="181"/>
    </location>
</feature>
<comment type="similarity">
    <text evidence="2 8">Belongs to the major facilitator superfamily. Sugar transporter (TC 2.A.1.1) family.</text>
</comment>
<dbReference type="InterPro" id="IPR005828">
    <property type="entry name" value="MFS_sugar_transport-like"/>
</dbReference>
<keyword evidence="5 10" id="KW-1133">Transmembrane helix</keyword>
<feature type="transmembrane region" description="Helical" evidence="10">
    <location>
        <begin position="346"/>
        <end position="367"/>
    </location>
</feature>
<evidence type="ECO:0000313" key="14">
    <source>
        <dbReference type="Proteomes" id="UP000813385"/>
    </source>
</evidence>
<feature type="domain" description="Major facilitator superfamily (MFS) profile" evidence="12">
    <location>
        <begin position="26"/>
        <end position="482"/>
    </location>
</feature>
<evidence type="ECO:0000256" key="5">
    <source>
        <dbReference type="ARBA" id="ARBA00022989"/>
    </source>
</evidence>
<dbReference type="CDD" id="cd17356">
    <property type="entry name" value="MFS_HXT"/>
    <property type="match status" value="1"/>
</dbReference>
<keyword evidence="3 8" id="KW-0813">Transport</keyword>
<feature type="region of interest" description="Disordered" evidence="9">
    <location>
        <begin position="518"/>
        <end position="549"/>
    </location>
</feature>
<evidence type="ECO:0000313" key="13">
    <source>
        <dbReference type="EMBL" id="KAH7350121.1"/>
    </source>
</evidence>
<evidence type="ECO:0000256" key="1">
    <source>
        <dbReference type="ARBA" id="ARBA00004141"/>
    </source>
</evidence>
<evidence type="ECO:0000256" key="4">
    <source>
        <dbReference type="ARBA" id="ARBA00022692"/>
    </source>
</evidence>
<dbReference type="PANTHER" id="PTHR48022:SF17">
    <property type="entry name" value="HEXOSE TRANSPORTER"/>
    <property type="match status" value="1"/>
</dbReference>
<keyword evidence="4 10" id="KW-0812">Transmembrane</keyword>
<gene>
    <name evidence="13" type="ORF">B0T11DRAFT_138068</name>
</gene>
<evidence type="ECO:0000256" key="6">
    <source>
        <dbReference type="ARBA" id="ARBA00023136"/>
    </source>
</evidence>
<dbReference type="Pfam" id="PF00083">
    <property type="entry name" value="Sugar_tr"/>
    <property type="match status" value="1"/>
</dbReference>
<feature type="compositionally biased region" description="Basic and acidic residues" evidence="9">
    <location>
        <begin position="526"/>
        <end position="549"/>
    </location>
</feature>
<proteinExistence type="inferred from homology"/>
<evidence type="ECO:0000256" key="7">
    <source>
        <dbReference type="ARBA" id="ARBA00023180"/>
    </source>
</evidence>
<dbReference type="InterPro" id="IPR036259">
    <property type="entry name" value="MFS_trans_sf"/>
</dbReference>
<evidence type="ECO:0000256" key="8">
    <source>
        <dbReference type="RuleBase" id="RU003346"/>
    </source>
</evidence>
<dbReference type="GO" id="GO:0005886">
    <property type="term" value="C:plasma membrane"/>
    <property type="evidence" value="ECO:0007669"/>
    <property type="project" value="UniProtKB-ARBA"/>
</dbReference>
<feature type="domain" description="Cyclic nucleotide-binding" evidence="11">
    <location>
        <begin position="61"/>
        <end position="92"/>
    </location>
</feature>
<dbReference type="PROSITE" id="PS50042">
    <property type="entry name" value="CNMP_BINDING_3"/>
    <property type="match status" value="1"/>
</dbReference>
<accession>A0A8K0X0Z6</accession>
<comment type="subcellular location">
    <subcellularLocation>
        <location evidence="1">Membrane</location>
        <topology evidence="1">Multi-pass membrane protein</topology>
    </subcellularLocation>
</comment>
<feature type="transmembrane region" description="Helical" evidence="10">
    <location>
        <begin position="130"/>
        <end position="150"/>
    </location>
</feature>
<keyword evidence="13" id="KW-0762">Sugar transport</keyword>
<feature type="transmembrane region" description="Helical" evidence="10">
    <location>
        <begin position="104"/>
        <end position="124"/>
    </location>
</feature>
<dbReference type="OrthoDB" id="5141738at2759"/>
<dbReference type="InterPro" id="IPR003663">
    <property type="entry name" value="Sugar/inositol_transpt"/>
</dbReference>
<keyword evidence="14" id="KW-1185">Reference proteome</keyword>
<dbReference type="PROSITE" id="PS00216">
    <property type="entry name" value="SUGAR_TRANSPORT_1"/>
    <property type="match status" value="1"/>
</dbReference>
<dbReference type="InterPro" id="IPR020846">
    <property type="entry name" value="MFS_dom"/>
</dbReference>
<evidence type="ECO:0000256" key="2">
    <source>
        <dbReference type="ARBA" id="ARBA00010992"/>
    </source>
</evidence>
<feature type="transmembrane region" description="Helical" evidence="10">
    <location>
        <begin position="458"/>
        <end position="478"/>
    </location>
</feature>
<dbReference type="SUPFAM" id="SSF103473">
    <property type="entry name" value="MFS general substrate transporter"/>
    <property type="match status" value="1"/>
</dbReference>
<evidence type="ECO:0000259" key="11">
    <source>
        <dbReference type="PROSITE" id="PS50042"/>
    </source>
</evidence>
<dbReference type="InterPro" id="IPR000595">
    <property type="entry name" value="cNMP-bd_dom"/>
</dbReference>
<feature type="transmembrane region" description="Helical" evidence="10">
    <location>
        <begin position="387"/>
        <end position="411"/>
    </location>
</feature>
<dbReference type="PRINTS" id="PR00171">
    <property type="entry name" value="SUGRTRNSPORT"/>
</dbReference>
<reference evidence="13" key="1">
    <citation type="journal article" date="2021" name="Nat. Commun.">
        <title>Genetic determinants of endophytism in the Arabidopsis root mycobiome.</title>
        <authorList>
            <person name="Mesny F."/>
            <person name="Miyauchi S."/>
            <person name="Thiergart T."/>
            <person name="Pickel B."/>
            <person name="Atanasova L."/>
            <person name="Karlsson M."/>
            <person name="Huettel B."/>
            <person name="Barry K.W."/>
            <person name="Haridas S."/>
            <person name="Chen C."/>
            <person name="Bauer D."/>
            <person name="Andreopoulos W."/>
            <person name="Pangilinan J."/>
            <person name="LaButti K."/>
            <person name="Riley R."/>
            <person name="Lipzen A."/>
            <person name="Clum A."/>
            <person name="Drula E."/>
            <person name="Henrissat B."/>
            <person name="Kohler A."/>
            <person name="Grigoriev I.V."/>
            <person name="Martin F.M."/>
            <person name="Hacquard S."/>
        </authorList>
    </citation>
    <scope>NUCLEOTIDE SEQUENCE</scope>
    <source>
        <strain evidence="13">MPI-CAGE-AT-0016</strain>
    </source>
</reference>
<dbReference type="NCBIfam" id="TIGR00879">
    <property type="entry name" value="SP"/>
    <property type="match status" value="1"/>
</dbReference>
<dbReference type="InterPro" id="IPR050360">
    <property type="entry name" value="MFS_Sugar_Transporters"/>
</dbReference>
<comment type="caution">
    <text evidence="13">The sequence shown here is derived from an EMBL/GenBank/DDBJ whole genome shotgun (WGS) entry which is preliminary data.</text>
</comment>
<organism evidence="13 14">
    <name type="scientific">Plectosphaerella cucumerina</name>
    <dbReference type="NCBI Taxonomy" id="40658"/>
    <lineage>
        <taxon>Eukaryota</taxon>
        <taxon>Fungi</taxon>
        <taxon>Dikarya</taxon>
        <taxon>Ascomycota</taxon>
        <taxon>Pezizomycotina</taxon>
        <taxon>Sordariomycetes</taxon>
        <taxon>Hypocreomycetidae</taxon>
        <taxon>Glomerellales</taxon>
        <taxon>Plectosphaerellaceae</taxon>
        <taxon>Plectosphaerella</taxon>
    </lineage>
</organism>
<sequence>MASAIRRLSVIQHDKDEGKTWPAIVIGLFVAFGGILYGYDTGTIAGIMAMPYWMRTFSTGYVNSKGELDVSAGQASTIVSILSAGTFFGSLSSPLFSDYIGRRLALVASSLVFILGVVLQTIAVRLPLFIAGRFFAGFGVGILSAVVPLYQSETAPKWIRGAIVGAYQLAITIGLLLAAIVDYSTKDRNDTGSYRIPVAVQFAWAIIMITGMLILPETPRYLIKRGRLDKAAASLSKLRRLDVDHPSIQSELKEIVANHEYEMSIGKSSYIDCFRGGMVKRQLTGCGLQMLQQLTGINFIFYYGTQYFKNSGINNAFTIQMITSCINVVSTLPGLWAVDKFGRRPLLFWGAVGMCLSQFLVAMLGTLTTSQDNQGNIIVKNVGAQKAGIAFVCIYIFFFASTWGPLAWVVTGEIFPLKFRARSLSITTATNWLFNWAIAYATPYLVNYGPGNANLQSRIFFIWFGCCFICIAFVYFFIYETKGLSLEEVDELYTEVSSARKSKGWRPRTTFTQRVSVAQQGGLGGSDEKMGASHDDYKRSDERNGTNAV</sequence>
<dbReference type="InterPro" id="IPR005829">
    <property type="entry name" value="Sugar_transporter_CS"/>
</dbReference>
<keyword evidence="6 10" id="KW-0472">Membrane</keyword>
<name>A0A8K0X0Z6_9PEZI</name>
<dbReference type="GO" id="GO:0005351">
    <property type="term" value="F:carbohydrate:proton symporter activity"/>
    <property type="evidence" value="ECO:0007669"/>
    <property type="project" value="TreeGrafter"/>
</dbReference>
<feature type="transmembrane region" description="Helical" evidence="10">
    <location>
        <begin position="21"/>
        <end position="54"/>
    </location>
</feature>
<feature type="transmembrane region" description="Helical" evidence="10">
    <location>
        <begin position="193"/>
        <end position="215"/>
    </location>
</feature>
<dbReference type="AlphaFoldDB" id="A0A8K0X0Z6"/>
<dbReference type="FunFam" id="1.20.1250.20:FF:000115">
    <property type="entry name" value="High-affinity glucose transporter"/>
    <property type="match status" value="1"/>
</dbReference>
<evidence type="ECO:0000256" key="3">
    <source>
        <dbReference type="ARBA" id="ARBA00022448"/>
    </source>
</evidence>
<dbReference type="GO" id="GO:0010255">
    <property type="term" value="P:glucose mediated signaling pathway"/>
    <property type="evidence" value="ECO:0007669"/>
    <property type="project" value="UniProtKB-ARBA"/>
</dbReference>
<dbReference type="PANTHER" id="PTHR48022">
    <property type="entry name" value="PLASTIDIC GLUCOSE TRANSPORTER 4"/>
    <property type="match status" value="1"/>
</dbReference>
<dbReference type="GO" id="GO:0005536">
    <property type="term" value="F:D-glucose binding"/>
    <property type="evidence" value="ECO:0007669"/>
    <property type="project" value="UniProtKB-ARBA"/>
</dbReference>
<feature type="transmembrane region" description="Helical" evidence="10">
    <location>
        <begin position="74"/>
        <end position="92"/>
    </location>
</feature>
<keyword evidence="7" id="KW-0325">Glycoprotein</keyword>
<evidence type="ECO:0000256" key="10">
    <source>
        <dbReference type="SAM" id="Phobius"/>
    </source>
</evidence>
<dbReference type="Proteomes" id="UP000813385">
    <property type="component" value="Unassembled WGS sequence"/>
</dbReference>
<evidence type="ECO:0000259" key="12">
    <source>
        <dbReference type="PROSITE" id="PS50850"/>
    </source>
</evidence>
<dbReference type="Gene3D" id="1.20.1250.20">
    <property type="entry name" value="MFS general substrate transporter like domains"/>
    <property type="match status" value="1"/>
</dbReference>
<dbReference type="PROSITE" id="PS50850">
    <property type="entry name" value="MFS"/>
    <property type="match status" value="1"/>
</dbReference>
<dbReference type="EMBL" id="JAGPXD010000006">
    <property type="protein sequence ID" value="KAH7350121.1"/>
    <property type="molecule type" value="Genomic_DNA"/>
</dbReference>
<feature type="transmembrane region" description="Helical" evidence="10">
    <location>
        <begin position="423"/>
        <end position="446"/>
    </location>
</feature>
<evidence type="ECO:0000256" key="9">
    <source>
        <dbReference type="SAM" id="MobiDB-lite"/>
    </source>
</evidence>
<protein>
    <submittedName>
        <fullName evidence="13">High-affinity glucose transporter RGT2</fullName>
    </submittedName>
</protein>